<organism evidence="2">
    <name type="scientific">Stylonychia lemnae</name>
    <name type="common">Ciliate</name>
    <dbReference type="NCBI Taxonomy" id="5949"/>
    <lineage>
        <taxon>Eukaryota</taxon>
        <taxon>Sar</taxon>
        <taxon>Alveolata</taxon>
        <taxon>Ciliophora</taxon>
        <taxon>Intramacronucleata</taxon>
        <taxon>Spirotrichea</taxon>
        <taxon>Stichotrichia</taxon>
        <taxon>Sporadotrichida</taxon>
        <taxon>Oxytrichidae</taxon>
        <taxon>Stylonychinae</taxon>
        <taxon>Stylonychia</taxon>
    </lineage>
</organism>
<feature type="compositionally biased region" description="Basic and acidic residues" evidence="1">
    <location>
        <begin position="89"/>
        <end position="98"/>
    </location>
</feature>
<protein>
    <submittedName>
        <fullName evidence="2">Orf1</fullName>
    </submittedName>
</protein>
<feature type="compositionally biased region" description="Polar residues" evidence="1">
    <location>
        <begin position="127"/>
        <end position="148"/>
    </location>
</feature>
<name>Q94744_STYLE</name>
<sequence length="148" mass="16464">MDKKLLKYGIENPDEFEVASALACFAKGLTIKFCAFCHGWGHYASKCPTKATIDHTCKFNPEWKVVWGTIKANQKHYAAKGRAKDILRSIKETKKKGETPQNPPQTQQQQQQQQPEVSSLADPVVGQNDQTMVDINQPNPVHANGNTG</sequence>
<feature type="compositionally biased region" description="Low complexity" evidence="1">
    <location>
        <begin position="104"/>
        <end position="115"/>
    </location>
</feature>
<dbReference type="AlphaFoldDB" id="Q94744"/>
<dbReference type="EMBL" id="M75100">
    <property type="protein sequence ID" value="AAA03498.1"/>
    <property type="molecule type" value="Genomic_DNA"/>
</dbReference>
<proteinExistence type="predicted"/>
<reference evidence="2" key="1">
    <citation type="thesis" date="1993" institute="Zoologisches Institut" country="Abt. Zellbiologie, Universitaet Tuebingen">
        <title>Characterization of the MA1200 gene, one of a group of transcribed and amplified macronuclear genes of the hypotrichous ciliate Stylonychia lemnae.</title>
        <authorList>
            <person name="Kreyenberg H."/>
        </authorList>
    </citation>
    <scope>NUCLEOTIDE SEQUENCE</scope>
    <source>
        <strain evidence="2">U-44</strain>
    </source>
</reference>
<evidence type="ECO:0000256" key="1">
    <source>
        <dbReference type="SAM" id="MobiDB-lite"/>
    </source>
</evidence>
<feature type="region of interest" description="Disordered" evidence="1">
    <location>
        <begin position="89"/>
        <end position="148"/>
    </location>
</feature>
<accession>Q94744</accession>
<reference evidence="2" key="2">
    <citation type="submission" date="1993-05" db="EMBL/GenBank/DDBJ databases">
        <authorList>
            <person name="Kreyenberg H."/>
        </authorList>
    </citation>
    <scope>NUCLEOTIDE SEQUENCE</scope>
    <source>
        <strain evidence="2">U-44</strain>
    </source>
</reference>
<evidence type="ECO:0000313" key="2">
    <source>
        <dbReference type="EMBL" id="AAA03498.1"/>
    </source>
</evidence>